<feature type="domain" description="DM13" evidence="3">
    <location>
        <begin position="846"/>
        <end position="959"/>
    </location>
</feature>
<organism evidence="4 5">
    <name type="scientific">Ditylenchus destructor</name>
    <dbReference type="NCBI Taxonomy" id="166010"/>
    <lineage>
        <taxon>Eukaryota</taxon>
        <taxon>Metazoa</taxon>
        <taxon>Ecdysozoa</taxon>
        <taxon>Nematoda</taxon>
        <taxon>Chromadorea</taxon>
        <taxon>Rhabditida</taxon>
        <taxon>Tylenchina</taxon>
        <taxon>Tylenchomorpha</taxon>
        <taxon>Sphaerularioidea</taxon>
        <taxon>Anguinidae</taxon>
        <taxon>Anguininae</taxon>
        <taxon>Ditylenchus</taxon>
    </lineage>
</organism>
<protein>
    <submittedName>
        <fullName evidence="4">Electron transfer DM13 domain-containing protein</fullName>
    </submittedName>
</protein>
<dbReference type="EMBL" id="JAKKPZ010000002">
    <property type="protein sequence ID" value="KAI1725532.1"/>
    <property type="molecule type" value="Genomic_DNA"/>
</dbReference>
<evidence type="ECO:0000256" key="2">
    <source>
        <dbReference type="SAM" id="MobiDB-lite"/>
    </source>
</evidence>
<feature type="region of interest" description="Disordered" evidence="2">
    <location>
        <begin position="644"/>
        <end position="673"/>
    </location>
</feature>
<reference evidence="4" key="1">
    <citation type="submission" date="2022-01" db="EMBL/GenBank/DDBJ databases">
        <title>Genome Sequence Resource for Two Populations of Ditylenchus destructor, the Migratory Endoparasitic Phytonematode.</title>
        <authorList>
            <person name="Zhang H."/>
            <person name="Lin R."/>
            <person name="Xie B."/>
        </authorList>
    </citation>
    <scope>NUCLEOTIDE SEQUENCE</scope>
    <source>
        <strain evidence="4">BazhouSP</strain>
    </source>
</reference>
<dbReference type="Pfam" id="PF10517">
    <property type="entry name" value="DM13"/>
    <property type="match status" value="1"/>
</dbReference>
<sequence length="983" mass="108338">MISHAFIPFAEGYLHYGIVLNGSWRDALDSEVADYVSEHALARMFPFHPPELHPAMSIFICRLFNPHTCSDPLRCRMTFVYLWLLSFLVVKEGFSLPSGSDSSPNGVPTKSHIVPYSLYEKQIQDKKNELSKMRKDEVPNYELDGSQPLSIYLPAFAKANSSYISDKIGTEREDVLFSSRKSAPLKYPQNSPTSPRNPIRPQTNRLNTLASSASSITQGSSIDNDSENIRHSPYSAAEKGDLTSSATYSTSATREPLHRSIFKPKPINPSTSRKVNNSPLSSMYGQRSSAENSMITRPSSMFQSSLSQNNRQPYSQPGKLHAQMAQYSKISPAPYNTLSSSPSENNIVNSIFSQSQVRYAPQNGVPISSGFNGPAPLAGSPFDLLNAINPQMGPGLLGSNGGGINPLELLGHGSAIEQISKIAKNLLAMGSGNQDIPETLFSKAASASHLEHTLLNSTNTNASTTNVTSATSLLSSLPKEQRSLLEAAIQNGELDGESMAPTLSTLVEQNKAGIIRSENKLMEWIQQNRPRTADKEMNSVKVLAADKLPYYGKYCGSFVEQTNSSKHFNVAGAVWAVDERRLIVSKFYFQPGSRTENITFWAGPLNATGTALDALPSENGFFLKPEPVDIRAFMMHEVQTVNSKLRSPFERDSKSPSGNKTAEQEEQESEGQDKLLANQLRMKRNLYEDLYSDQRKFTVPIHFSPSPGSESPLQFTVGSAEPLIRTPAPNLLENLVTAPNTTVSTTATGLNADSTNVPSGTIFPLMPMQTTPLPMLNLLNLQQPALQNAMVPLEWNAGFQPLLLTLPESKILKYVNWVSLFDHNRKQAVAYVLIPNGIAFTVPTIVQLRPLTPNGAHLVRSGPIKVMDTKTIEIEEFSLTTNGVPAWFMVGKEIMPNSNGHIVPVFNKNSRTFDCDSLRDYKNETVILRLPGTMDIKDVFWFSIFSLPTSTSLSHMYLPYNDMHLPPDLLGVQSPLCVWKPKQ</sequence>
<feature type="region of interest" description="Disordered" evidence="2">
    <location>
        <begin position="180"/>
        <end position="293"/>
    </location>
</feature>
<feature type="compositionally biased region" description="Polar residues" evidence="2">
    <location>
        <begin position="188"/>
        <end position="209"/>
    </location>
</feature>
<proteinExistence type="predicted"/>
<name>A0AAD4NDV3_9BILA</name>
<evidence type="ECO:0000313" key="4">
    <source>
        <dbReference type="EMBL" id="KAI1725532.1"/>
    </source>
</evidence>
<dbReference type="PANTHER" id="PTHR24036:SF16">
    <property type="entry name" value="KNICKKOPF"/>
    <property type="match status" value="1"/>
</dbReference>
<keyword evidence="5" id="KW-1185">Reference proteome</keyword>
<dbReference type="SMART" id="SM00686">
    <property type="entry name" value="DM13"/>
    <property type="match status" value="1"/>
</dbReference>
<dbReference type="PROSITE" id="PS51549">
    <property type="entry name" value="DM13"/>
    <property type="match status" value="1"/>
</dbReference>
<keyword evidence="1" id="KW-0677">Repeat</keyword>
<dbReference type="InterPro" id="IPR019545">
    <property type="entry name" value="DM13_domain"/>
</dbReference>
<feature type="compositionally biased region" description="Low complexity" evidence="2">
    <location>
        <begin position="210"/>
        <end position="222"/>
    </location>
</feature>
<feature type="compositionally biased region" description="Polar residues" evidence="2">
    <location>
        <begin position="268"/>
        <end position="293"/>
    </location>
</feature>
<evidence type="ECO:0000256" key="1">
    <source>
        <dbReference type="ARBA" id="ARBA00022737"/>
    </source>
</evidence>
<dbReference type="AlphaFoldDB" id="A0AAD4NDV3"/>
<evidence type="ECO:0000259" key="3">
    <source>
        <dbReference type="PROSITE" id="PS51549"/>
    </source>
</evidence>
<feature type="compositionally biased region" description="Low complexity" evidence="2">
    <location>
        <begin position="243"/>
        <end position="253"/>
    </location>
</feature>
<comment type="caution">
    <text evidence="4">The sequence shown here is derived from an EMBL/GenBank/DDBJ whole genome shotgun (WGS) entry which is preliminary data.</text>
</comment>
<evidence type="ECO:0000313" key="5">
    <source>
        <dbReference type="Proteomes" id="UP001201812"/>
    </source>
</evidence>
<dbReference type="PANTHER" id="PTHR24036">
    <property type="entry name" value="SKELETOR-RELATED"/>
    <property type="match status" value="1"/>
</dbReference>
<dbReference type="Proteomes" id="UP001201812">
    <property type="component" value="Unassembled WGS sequence"/>
</dbReference>
<gene>
    <name evidence="4" type="ORF">DdX_02192</name>
</gene>
<dbReference type="InterPro" id="IPR052126">
    <property type="entry name" value="Spindle_Org/Thrombomodulin"/>
</dbReference>
<accession>A0AAD4NDV3</accession>